<evidence type="ECO:0000259" key="1">
    <source>
        <dbReference type="Pfam" id="PF12146"/>
    </source>
</evidence>
<evidence type="ECO:0000313" key="3">
    <source>
        <dbReference type="Proteomes" id="UP001589702"/>
    </source>
</evidence>
<dbReference type="RefSeq" id="WP_234750497.1">
    <property type="nucleotide sequence ID" value="NZ_BAAAWN010000001.1"/>
</dbReference>
<dbReference type="InterPro" id="IPR029058">
    <property type="entry name" value="AB_hydrolase_fold"/>
</dbReference>
<dbReference type="Proteomes" id="UP001589702">
    <property type="component" value="Unassembled WGS sequence"/>
</dbReference>
<accession>A0ABV5Y4G7</accession>
<dbReference type="Gene3D" id="3.40.50.1820">
    <property type="entry name" value="alpha/beta hydrolase"/>
    <property type="match status" value="1"/>
</dbReference>
<evidence type="ECO:0000313" key="2">
    <source>
        <dbReference type="EMBL" id="MFB9821897.1"/>
    </source>
</evidence>
<organism evidence="2 3">
    <name type="scientific">Arthrobacter ramosus</name>
    <dbReference type="NCBI Taxonomy" id="1672"/>
    <lineage>
        <taxon>Bacteria</taxon>
        <taxon>Bacillati</taxon>
        <taxon>Actinomycetota</taxon>
        <taxon>Actinomycetes</taxon>
        <taxon>Micrococcales</taxon>
        <taxon>Micrococcaceae</taxon>
        <taxon>Arthrobacter</taxon>
    </lineage>
</organism>
<sequence length="289" mass="30855">MSYDESSFTSTRDALKVATYRWRSDAPRVVVQIAHGLAEYATRYDRLANALTAAGFEVYANDHRGHGSSVGGDVSLGSFGEAGWSALVADVVTLGESIAAQHPSLLVFLLGHSMGSFASQELLLDRSDLYAGVVLTGSTSLDALAAGLAEAGDLGNDLTFLNSGFEGDTGYEWLSRDEAEVAAYVADPRCGFDLAPDTIPQLFGTAPRLADPEQLAGIRSDLPVLIVSGDTDPLSGGGQLVELLGARYRDAGMTDVTVRLFPEARHEVFNETNRDEITADVVTWLKRHV</sequence>
<dbReference type="InterPro" id="IPR022742">
    <property type="entry name" value="Hydrolase_4"/>
</dbReference>
<dbReference type="Pfam" id="PF12146">
    <property type="entry name" value="Hydrolase_4"/>
    <property type="match status" value="1"/>
</dbReference>
<proteinExistence type="predicted"/>
<keyword evidence="2" id="KW-0378">Hydrolase</keyword>
<gene>
    <name evidence="2" type="ORF">ACFFP1_20675</name>
</gene>
<name>A0ABV5Y4G7_ARTRM</name>
<dbReference type="InterPro" id="IPR051044">
    <property type="entry name" value="MAG_DAG_Lipase"/>
</dbReference>
<dbReference type="PANTHER" id="PTHR11614">
    <property type="entry name" value="PHOSPHOLIPASE-RELATED"/>
    <property type="match status" value="1"/>
</dbReference>
<dbReference type="EMBL" id="JBHMBC010000039">
    <property type="protein sequence ID" value="MFB9821897.1"/>
    <property type="molecule type" value="Genomic_DNA"/>
</dbReference>
<keyword evidence="3" id="KW-1185">Reference proteome</keyword>
<reference evidence="2 3" key="1">
    <citation type="submission" date="2024-09" db="EMBL/GenBank/DDBJ databases">
        <authorList>
            <person name="Sun Q."/>
            <person name="Mori K."/>
        </authorList>
    </citation>
    <scope>NUCLEOTIDE SEQUENCE [LARGE SCALE GENOMIC DNA]</scope>
    <source>
        <strain evidence="2 3">JCM 1334</strain>
    </source>
</reference>
<comment type="caution">
    <text evidence="2">The sequence shown here is derived from an EMBL/GenBank/DDBJ whole genome shotgun (WGS) entry which is preliminary data.</text>
</comment>
<dbReference type="GO" id="GO:0016787">
    <property type="term" value="F:hydrolase activity"/>
    <property type="evidence" value="ECO:0007669"/>
    <property type="project" value="UniProtKB-KW"/>
</dbReference>
<protein>
    <submittedName>
        <fullName evidence="2">Alpha/beta fold hydrolase</fullName>
    </submittedName>
</protein>
<dbReference type="SUPFAM" id="SSF53474">
    <property type="entry name" value="alpha/beta-Hydrolases"/>
    <property type="match status" value="1"/>
</dbReference>
<feature type="domain" description="Serine aminopeptidase S33" evidence="1">
    <location>
        <begin position="26"/>
        <end position="273"/>
    </location>
</feature>